<dbReference type="PROSITE" id="PS50930">
    <property type="entry name" value="HTH_LYTTR"/>
    <property type="match status" value="1"/>
</dbReference>
<dbReference type="KEGG" id="srhi:H9L12_07420"/>
<dbReference type="Proteomes" id="UP000515955">
    <property type="component" value="Chromosome"/>
</dbReference>
<dbReference type="GO" id="GO:0006355">
    <property type="term" value="P:regulation of DNA-templated transcription"/>
    <property type="evidence" value="ECO:0007669"/>
    <property type="project" value="TreeGrafter"/>
</dbReference>
<dbReference type="Pfam" id="PF00072">
    <property type="entry name" value="Response_reg"/>
    <property type="match status" value="1"/>
</dbReference>
<dbReference type="RefSeq" id="WP_187541205.1">
    <property type="nucleotide sequence ID" value="NZ_CP060717.1"/>
</dbReference>
<dbReference type="InterPro" id="IPR011006">
    <property type="entry name" value="CheY-like_superfamily"/>
</dbReference>
<dbReference type="PROSITE" id="PS50110">
    <property type="entry name" value="RESPONSE_REGULATORY"/>
    <property type="match status" value="1"/>
</dbReference>
<dbReference type="GO" id="GO:0000156">
    <property type="term" value="F:phosphorelay response regulator activity"/>
    <property type="evidence" value="ECO:0007669"/>
    <property type="project" value="TreeGrafter"/>
</dbReference>
<accession>A0A7G9S8N0</accession>
<dbReference type="SUPFAM" id="SSF52172">
    <property type="entry name" value="CheY-like"/>
    <property type="match status" value="1"/>
</dbReference>
<feature type="domain" description="Response regulatory" evidence="3">
    <location>
        <begin position="8"/>
        <end position="122"/>
    </location>
</feature>
<keyword evidence="6" id="KW-1185">Reference proteome</keyword>
<reference evidence="5 6" key="1">
    <citation type="submission" date="2020-08" db="EMBL/GenBank/DDBJ databases">
        <title>Genome sequence of Sphingomonas rhizophila KACC 19189T.</title>
        <authorList>
            <person name="Hyun D.-W."/>
            <person name="Bae J.-W."/>
        </authorList>
    </citation>
    <scope>NUCLEOTIDE SEQUENCE [LARGE SCALE GENOMIC DNA]</scope>
    <source>
        <strain evidence="5 6">KACC 19189</strain>
    </source>
</reference>
<dbReference type="GO" id="GO:0005829">
    <property type="term" value="C:cytosol"/>
    <property type="evidence" value="ECO:0007669"/>
    <property type="project" value="TreeGrafter"/>
</dbReference>
<dbReference type="AlphaFoldDB" id="A0A7G9S8N0"/>
<organism evidence="5 6">
    <name type="scientific">Sphingomonas rhizophila</name>
    <dbReference type="NCBI Taxonomy" id="2071607"/>
    <lineage>
        <taxon>Bacteria</taxon>
        <taxon>Pseudomonadati</taxon>
        <taxon>Pseudomonadota</taxon>
        <taxon>Alphaproteobacteria</taxon>
        <taxon>Sphingomonadales</taxon>
        <taxon>Sphingomonadaceae</taxon>
        <taxon>Sphingomonas</taxon>
    </lineage>
</organism>
<gene>
    <name evidence="5" type="ORF">H9L12_07420</name>
</gene>
<dbReference type="SMART" id="SM00850">
    <property type="entry name" value="LytTR"/>
    <property type="match status" value="1"/>
</dbReference>
<dbReference type="EMBL" id="CP060717">
    <property type="protein sequence ID" value="QNN64205.1"/>
    <property type="molecule type" value="Genomic_DNA"/>
</dbReference>
<sequence length="253" mass="27704">MTDLTPLKVLIADDEPLATERLELLLARQPGATLVGTASDGEAAVRMAGALSPDLVLLDIAMPGLDGIEVARALSTLDQSPAVVFVTAYDQFAVAAFEVAAVDYLMKPVDPERLTRAFSRARTYLAQRHEQAVEPAPAAGEPSPYLDEFWASDLSGLVRIAARDIDRVSAERDYMRLHVGQRSWLIHHSMSALEEGLDPALFVRLHRSAIVRRDFITGFSRNPSGRWIARLADGGLQPVGRLYTEQVRSMAGR</sequence>
<evidence type="ECO:0000259" key="3">
    <source>
        <dbReference type="PROSITE" id="PS50110"/>
    </source>
</evidence>
<dbReference type="Gene3D" id="2.40.50.1020">
    <property type="entry name" value="LytTr DNA-binding domain"/>
    <property type="match status" value="1"/>
</dbReference>
<keyword evidence="1" id="KW-0238">DNA-binding</keyword>
<name>A0A7G9S8N0_9SPHN</name>
<evidence type="ECO:0000313" key="6">
    <source>
        <dbReference type="Proteomes" id="UP000515955"/>
    </source>
</evidence>
<dbReference type="InterPro" id="IPR001789">
    <property type="entry name" value="Sig_transdc_resp-reg_receiver"/>
</dbReference>
<dbReference type="PANTHER" id="PTHR48111:SF3">
    <property type="entry name" value="TRANSCRIPTIONAL REGULATORY PROTEIN BTSR"/>
    <property type="match status" value="1"/>
</dbReference>
<proteinExistence type="predicted"/>
<dbReference type="PANTHER" id="PTHR48111">
    <property type="entry name" value="REGULATOR OF RPOS"/>
    <property type="match status" value="1"/>
</dbReference>
<protein>
    <submittedName>
        <fullName evidence="5">Response regulator transcription factor</fullName>
    </submittedName>
</protein>
<dbReference type="InterPro" id="IPR039420">
    <property type="entry name" value="WalR-like"/>
</dbReference>
<feature type="domain" description="HTH LytTR-type" evidence="4">
    <location>
        <begin position="149"/>
        <end position="253"/>
    </location>
</feature>
<evidence type="ECO:0000259" key="4">
    <source>
        <dbReference type="PROSITE" id="PS50930"/>
    </source>
</evidence>
<dbReference type="GO" id="GO:0000976">
    <property type="term" value="F:transcription cis-regulatory region binding"/>
    <property type="evidence" value="ECO:0007669"/>
    <property type="project" value="TreeGrafter"/>
</dbReference>
<dbReference type="InterPro" id="IPR007492">
    <property type="entry name" value="LytTR_DNA-bd_dom"/>
</dbReference>
<dbReference type="Gene3D" id="3.40.50.2300">
    <property type="match status" value="1"/>
</dbReference>
<keyword evidence="2" id="KW-0597">Phosphoprotein</keyword>
<evidence type="ECO:0000256" key="2">
    <source>
        <dbReference type="PROSITE-ProRule" id="PRU00169"/>
    </source>
</evidence>
<evidence type="ECO:0000313" key="5">
    <source>
        <dbReference type="EMBL" id="QNN64205.1"/>
    </source>
</evidence>
<feature type="modified residue" description="4-aspartylphosphate" evidence="2">
    <location>
        <position position="59"/>
    </location>
</feature>
<dbReference type="Pfam" id="PF04397">
    <property type="entry name" value="LytTR"/>
    <property type="match status" value="1"/>
</dbReference>
<dbReference type="SMART" id="SM00448">
    <property type="entry name" value="REC"/>
    <property type="match status" value="1"/>
</dbReference>
<evidence type="ECO:0000256" key="1">
    <source>
        <dbReference type="ARBA" id="ARBA00023125"/>
    </source>
</evidence>
<dbReference type="GO" id="GO:0032993">
    <property type="term" value="C:protein-DNA complex"/>
    <property type="evidence" value="ECO:0007669"/>
    <property type="project" value="TreeGrafter"/>
</dbReference>